<evidence type="ECO:0000259" key="1">
    <source>
        <dbReference type="Pfam" id="PF00733"/>
    </source>
</evidence>
<evidence type="ECO:0000313" key="3">
    <source>
        <dbReference type="Proteomes" id="UP001428817"/>
    </source>
</evidence>
<comment type="caution">
    <text evidence="2">The sequence shown here is derived from an EMBL/GenBank/DDBJ whole genome shotgun (WGS) entry which is preliminary data.</text>
</comment>
<dbReference type="Gene3D" id="3.40.50.620">
    <property type="entry name" value="HUPs"/>
    <property type="match status" value="1"/>
</dbReference>
<protein>
    <submittedName>
        <fullName evidence="2">Asparagine synthase</fullName>
    </submittedName>
</protein>
<dbReference type="InterPro" id="IPR001962">
    <property type="entry name" value="Asn_synthase"/>
</dbReference>
<proteinExistence type="predicted"/>
<reference evidence="3" key="1">
    <citation type="journal article" date="2019" name="Int. J. Syst. Evol. Microbiol.">
        <title>The Global Catalogue of Microorganisms (GCM) 10K type strain sequencing project: providing services to taxonomists for standard genome sequencing and annotation.</title>
        <authorList>
            <consortium name="The Broad Institute Genomics Platform"/>
            <consortium name="The Broad Institute Genome Sequencing Center for Infectious Disease"/>
            <person name="Wu L."/>
            <person name="Ma J."/>
        </authorList>
    </citation>
    <scope>NUCLEOTIDE SEQUENCE [LARGE SCALE GENOMIC DNA]</scope>
    <source>
        <strain evidence="3">JCM 18303</strain>
    </source>
</reference>
<accession>A0ABP9QN25</accession>
<dbReference type="SUPFAM" id="SSF52402">
    <property type="entry name" value="Adenine nucleotide alpha hydrolases-like"/>
    <property type="match status" value="1"/>
</dbReference>
<feature type="domain" description="Asparagine synthetase" evidence="1">
    <location>
        <begin position="186"/>
        <end position="301"/>
    </location>
</feature>
<gene>
    <name evidence="2" type="ORF">GCM10023321_53430</name>
</gene>
<sequence>MRACDWIWRGGYWCGESFIEPLIHPMLAHSLTPTADGGVRFTISERRPNGDTLSVEIRRGRVHVVAGPLGIAPVYVACKGDELHGSWDVADLSEFASSERMVDRVVARLLSRRHRYSTDTLFSEIHRITEPTVATFTEAGINLRYPPDALHVLKARHLASDADPVSEFRHRLNKIVQPIFDANAQGVGVELSGGLDSANVALSMASCGESQICSFGVLIDGVDGKAQVLRRMNLADKLEFRDYAVPVRDHLPFDLDGSRLHVAHDGDGEVYWEAFDAMRRKAVSHGVHTILTGFGGDEMLALRLAERDAPPPLPALPGWLGPRVRRGLNELETNVAPSSAVAVPTLMAAARHPNYLRAGLWPVAPLAQPDMLQLGESLPVPLRNNKDLFRQRLARAGFGPAVTHPERPESFGPSMALALARHAPRLVAGMLKESILVDLGYVNPYGLAEVLDLADRGQPLPPLLYDTLAVELGLRSMTVSERTGTKL</sequence>
<organism evidence="2 3">
    <name type="scientific">Pseudonocardia eucalypti</name>
    <dbReference type="NCBI Taxonomy" id="648755"/>
    <lineage>
        <taxon>Bacteria</taxon>
        <taxon>Bacillati</taxon>
        <taxon>Actinomycetota</taxon>
        <taxon>Actinomycetes</taxon>
        <taxon>Pseudonocardiales</taxon>
        <taxon>Pseudonocardiaceae</taxon>
        <taxon>Pseudonocardia</taxon>
    </lineage>
</organism>
<name>A0ABP9QN25_9PSEU</name>
<dbReference type="EMBL" id="BAABJP010000030">
    <property type="protein sequence ID" value="GAA5164648.1"/>
    <property type="molecule type" value="Genomic_DNA"/>
</dbReference>
<dbReference type="InterPro" id="IPR014729">
    <property type="entry name" value="Rossmann-like_a/b/a_fold"/>
</dbReference>
<keyword evidence="3" id="KW-1185">Reference proteome</keyword>
<dbReference type="Pfam" id="PF00733">
    <property type="entry name" value="Asn_synthase"/>
    <property type="match status" value="1"/>
</dbReference>
<dbReference type="Proteomes" id="UP001428817">
    <property type="component" value="Unassembled WGS sequence"/>
</dbReference>
<evidence type="ECO:0000313" key="2">
    <source>
        <dbReference type="EMBL" id="GAA5164648.1"/>
    </source>
</evidence>